<name>G6XM21_9PROT</name>
<dbReference type="UniPathway" id="UPA00544"/>
<protein>
    <recommendedName>
        <fullName evidence="2">Anhydro-N-acetylmuramic acid kinase</fullName>
        <ecNumber evidence="2">2.7.1.170</ecNumber>
    </recommendedName>
    <alternativeName>
        <fullName evidence="2">AnhMurNAc kinase</fullName>
    </alternativeName>
</protein>
<dbReference type="NCBIfam" id="NF007141">
    <property type="entry name" value="PRK09585.1-5"/>
    <property type="match status" value="1"/>
</dbReference>
<comment type="function">
    <text evidence="2">Catalyzes the specific phosphorylation of 1,6-anhydro-N-acetylmuramic acid (anhMurNAc) with the simultaneous cleavage of the 1,6-anhydro ring, generating MurNAc-6-P. Is required for the utilization of anhMurNAc either imported from the medium or derived from its own cell wall murein, and thus plays a role in cell wall recycling.</text>
</comment>
<keyword evidence="2" id="KW-0067">ATP-binding</keyword>
<keyword evidence="2" id="KW-0547">Nucleotide-binding</keyword>
<comment type="catalytic activity">
    <reaction evidence="2">
        <text>1,6-anhydro-N-acetyl-beta-muramate + ATP + H2O = N-acetyl-D-muramate 6-phosphate + ADP + H(+)</text>
        <dbReference type="Rhea" id="RHEA:24952"/>
        <dbReference type="ChEBI" id="CHEBI:15377"/>
        <dbReference type="ChEBI" id="CHEBI:15378"/>
        <dbReference type="ChEBI" id="CHEBI:30616"/>
        <dbReference type="ChEBI" id="CHEBI:58690"/>
        <dbReference type="ChEBI" id="CHEBI:58722"/>
        <dbReference type="ChEBI" id="CHEBI:456216"/>
        <dbReference type="EC" id="2.7.1.170"/>
    </reaction>
</comment>
<dbReference type="GO" id="GO:0005524">
    <property type="term" value="F:ATP binding"/>
    <property type="evidence" value="ECO:0007669"/>
    <property type="project" value="UniProtKB-UniRule"/>
</dbReference>
<dbReference type="GO" id="GO:0016773">
    <property type="term" value="F:phosphotransferase activity, alcohol group as acceptor"/>
    <property type="evidence" value="ECO:0007669"/>
    <property type="project" value="UniProtKB-UniRule"/>
</dbReference>
<dbReference type="InterPro" id="IPR043129">
    <property type="entry name" value="ATPase_NBD"/>
</dbReference>
<comment type="similarity">
    <text evidence="2">Belongs to the anhydro-N-acetylmuramic acid kinase family.</text>
</comment>
<comment type="pathway">
    <text evidence="2">Cell wall biogenesis; peptidoglycan recycling.</text>
</comment>
<dbReference type="GO" id="GO:0006040">
    <property type="term" value="P:amino sugar metabolic process"/>
    <property type="evidence" value="ECO:0007669"/>
    <property type="project" value="InterPro"/>
</dbReference>
<dbReference type="PANTHER" id="PTHR30605">
    <property type="entry name" value="ANHYDRO-N-ACETYLMURAMIC ACID KINASE"/>
    <property type="match status" value="1"/>
</dbReference>
<dbReference type="GO" id="GO:0016301">
    <property type="term" value="F:kinase activity"/>
    <property type="evidence" value="ECO:0007669"/>
    <property type="project" value="UniProtKB-KW"/>
</dbReference>
<dbReference type="GO" id="GO:0097175">
    <property type="term" value="P:1,6-anhydro-N-acetyl-beta-muramic acid catabolic process"/>
    <property type="evidence" value="ECO:0007669"/>
    <property type="project" value="UniProtKB-UniRule"/>
</dbReference>
<dbReference type="eggNOG" id="COG2377">
    <property type="taxonomic scope" value="Bacteria"/>
</dbReference>
<keyword evidence="2" id="KW-0808">Transferase</keyword>
<dbReference type="EC" id="2.7.1.170" evidence="2"/>
<dbReference type="PATRIC" id="fig|1088869.3.peg.2413"/>
<feature type="binding site" evidence="2">
    <location>
        <begin position="3"/>
        <end position="10"/>
    </location>
    <ligand>
        <name>ATP</name>
        <dbReference type="ChEBI" id="CHEBI:30616"/>
    </ligand>
</feature>
<dbReference type="SUPFAM" id="SSF53067">
    <property type="entry name" value="Actin-like ATPase domain"/>
    <property type="match status" value="1"/>
</dbReference>
<organism evidence="3 4">
    <name type="scientific">Gluconobacter morbifer G707</name>
    <dbReference type="NCBI Taxonomy" id="1088869"/>
    <lineage>
        <taxon>Bacteria</taxon>
        <taxon>Pseudomonadati</taxon>
        <taxon>Pseudomonadota</taxon>
        <taxon>Alphaproteobacteria</taxon>
        <taxon>Acetobacterales</taxon>
        <taxon>Acetobacteraceae</taxon>
        <taxon>Gluconobacter</taxon>
    </lineage>
</organism>
<evidence type="ECO:0000313" key="4">
    <source>
        <dbReference type="Proteomes" id="UP000004949"/>
    </source>
</evidence>
<keyword evidence="2 3" id="KW-0418">Kinase</keyword>
<evidence type="ECO:0000256" key="1">
    <source>
        <dbReference type="ARBA" id="ARBA00023277"/>
    </source>
</evidence>
<reference evidence="3 4" key="1">
    <citation type="submission" date="2011-10" db="EMBL/GenBank/DDBJ databases">
        <title>Genome sequence of Gluconobacter morbifer G707, isolated from Drosophila gut.</title>
        <authorList>
            <person name="Lee W.-J."/>
            <person name="Kim E.-K."/>
        </authorList>
    </citation>
    <scope>NUCLEOTIDE SEQUENCE [LARGE SCALE GENOMIC DNA]</scope>
    <source>
        <strain evidence="3 4">G707</strain>
    </source>
</reference>
<evidence type="ECO:0000313" key="3">
    <source>
        <dbReference type="EMBL" id="EHH67426.1"/>
    </source>
</evidence>
<proteinExistence type="inferred from homology"/>
<sequence>MSGTSLDGVDAAMVRTDGKNIAERGPGISIAYSPELRARARNLLSRASRLQPNDPELIAVERDITLCHVEAVEALRSSIGKVDLIGFHGQTLLHAPEEGRTWQVGDAALLSEKTGLAVVHDFRSADVAAGGEGAPLAPWYHQALLRDRSKTTAILNIGGVANITLIGADGSIYACDTGPGNALLDDWAFSKTGVACDVDGALAQVGTVHRDILEPLLADPYFSRPAPKSLDRLTFHRAMGAVQRLSPEDGAATLTAFTVEAIYRTLLPLTPDIWYVCGGGRHNPALMDALKRTLDAPVWPVETLGWNGDNLEAECFGFLAVRSLRGLPLSAPGITGAPAFISGGRLTCAGLAPIPDWLANPEPASGP</sequence>
<dbReference type="UniPathway" id="UPA00343"/>
<keyword evidence="4" id="KW-1185">Reference proteome</keyword>
<comment type="pathway">
    <text evidence="2">Amino-sugar metabolism; 1,6-anhydro-N-acetylmuramate degradation.</text>
</comment>
<comment type="caution">
    <text evidence="3">The sequence shown here is derived from an EMBL/GenBank/DDBJ whole genome shotgun (WGS) entry which is preliminary data.</text>
</comment>
<gene>
    <name evidence="2" type="primary">anmK</name>
    <name evidence="3" type="ORF">GMO_24210</name>
</gene>
<dbReference type="InterPro" id="IPR005338">
    <property type="entry name" value="Anhydro_N_Ac-Mur_kinase"/>
</dbReference>
<dbReference type="STRING" id="1088869.GMO_24210"/>
<keyword evidence="1 2" id="KW-0119">Carbohydrate metabolism</keyword>
<dbReference type="PANTHER" id="PTHR30605:SF0">
    <property type="entry name" value="ANHYDRO-N-ACETYLMURAMIC ACID KINASE"/>
    <property type="match status" value="1"/>
</dbReference>
<dbReference type="Pfam" id="PF03702">
    <property type="entry name" value="AnmK"/>
    <property type="match status" value="1"/>
</dbReference>
<dbReference type="HAMAP" id="MF_01270">
    <property type="entry name" value="AnhMurNAc_kinase"/>
    <property type="match status" value="1"/>
</dbReference>
<dbReference type="AlphaFoldDB" id="G6XM21"/>
<dbReference type="Gene3D" id="3.30.420.40">
    <property type="match status" value="2"/>
</dbReference>
<dbReference type="Proteomes" id="UP000004949">
    <property type="component" value="Unassembled WGS sequence"/>
</dbReference>
<evidence type="ECO:0000256" key="2">
    <source>
        <dbReference type="HAMAP-Rule" id="MF_01270"/>
    </source>
</evidence>
<dbReference type="EMBL" id="AGQV01000010">
    <property type="protein sequence ID" value="EHH67426.1"/>
    <property type="molecule type" value="Genomic_DNA"/>
</dbReference>
<accession>G6XM21</accession>
<dbReference type="GO" id="GO:0009254">
    <property type="term" value="P:peptidoglycan turnover"/>
    <property type="evidence" value="ECO:0007669"/>
    <property type="project" value="UniProtKB-UniRule"/>
</dbReference>